<organism evidence="2 3">
    <name type="scientific">Pogona vitticeps</name>
    <name type="common">central bearded dragon</name>
    <dbReference type="NCBI Taxonomy" id="103695"/>
    <lineage>
        <taxon>Eukaryota</taxon>
        <taxon>Metazoa</taxon>
        <taxon>Chordata</taxon>
        <taxon>Craniata</taxon>
        <taxon>Vertebrata</taxon>
        <taxon>Euteleostomi</taxon>
        <taxon>Lepidosauria</taxon>
        <taxon>Squamata</taxon>
        <taxon>Bifurcata</taxon>
        <taxon>Unidentata</taxon>
        <taxon>Episquamata</taxon>
        <taxon>Toxicofera</taxon>
        <taxon>Iguania</taxon>
        <taxon>Acrodonta</taxon>
        <taxon>Agamidae</taxon>
        <taxon>Amphibolurinae</taxon>
        <taxon>Pogona</taxon>
    </lineage>
</organism>
<feature type="compositionally biased region" description="Basic and acidic residues" evidence="1">
    <location>
        <begin position="84"/>
        <end position="97"/>
    </location>
</feature>
<protein>
    <submittedName>
        <fullName evidence="3">Uncharacterized protein</fullName>
    </submittedName>
</protein>
<sequence>MGMEQSIQGSGVFLDVKGYQIRLTRISDLQPDGEASADVVQRASEEVCAEDELQGHPSKLEKSEGQPIEEASPDGMTGNDSGEENVRQSDQEQEKSDGFPMPAEILKAQVLQENNQESDQPVSVPKSVMDTAEESKMTSEINADSCFSGDNAEGTQAQLRDLTSLDKSQCAEQTCGLDVGGQSLEHTLVHLAHEKPTVINKHELPDETVLTLLKNETAVATDETMNFTEVELRMPAVGALPVSPSLEAVAWTSSKPSAKTWLEISDSTVSSSIKEVDKAFLDEPALEKTEAPKVPDTGERCLSKEDAQICIELRVTPVDRQAEAVTEDAEQTQACFGDVGSPVSMEKPIDVPNEEDKLLRPLISGKRKRFCCTIL</sequence>
<evidence type="ECO:0000256" key="1">
    <source>
        <dbReference type="SAM" id="MobiDB-lite"/>
    </source>
</evidence>
<accession>A0ABM5EPI5</accession>
<feature type="region of interest" description="Disordered" evidence="1">
    <location>
        <begin position="28"/>
        <end position="98"/>
    </location>
</feature>
<gene>
    <name evidence="3" type="primary">LOC110078247</name>
</gene>
<proteinExistence type="predicted"/>
<keyword evidence="2" id="KW-1185">Reference proteome</keyword>
<name>A0ABM5EPI5_9SAUR</name>
<evidence type="ECO:0000313" key="2">
    <source>
        <dbReference type="Proteomes" id="UP001652642"/>
    </source>
</evidence>
<dbReference type="Proteomes" id="UP001652642">
    <property type="component" value="Chromosome 8"/>
</dbReference>
<evidence type="ECO:0000313" key="3">
    <source>
        <dbReference type="RefSeq" id="XP_072835059.1"/>
    </source>
</evidence>
<dbReference type="GeneID" id="110078247"/>
<dbReference type="RefSeq" id="XP_072835059.1">
    <property type="nucleotide sequence ID" value="XM_072978958.1"/>
</dbReference>
<reference evidence="3" key="1">
    <citation type="submission" date="2025-08" db="UniProtKB">
        <authorList>
            <consortium name="RefSeq"/>
        </authorList>
    </citation>
    <scope>IDENTIFICATION</scope>
</reference>